<keyword evidence="1" id="KW-1277">Toxin-antitoxin system</keyword>
<gene>
    <name evidence="2" type="ORF">MNBD_GAMMA26-1114</name>
</gene>
<dbReference type="EMBL" id="UOFX01000022">
    <property type="protein sequence ID" value="VAX07276.1"/>
    <property type="molecule type" value="Genomic_DNA"/>
</dbReference>
<dbReference type="InterPro" id="IPR007712">
    <property type="entry name" value="RelE/ParE_toxin"/>
</dbReference>
<dbReference type="Pfam" id="PF05016">
    <property type="entry name" value="ParE_toxin"/>
    <property type="match status" value="1"/>
</dbReference>
<evidence type="ECO:0000256" key="1">
    <source>
        <dbReference type="ARBA" id="ARBA00022649"/>
    </source>
</evidence>
<evidence type="ECO:0008006" key="3">
    <source>
        <dbReference type="Google" id="ProtNLM"/>
    </source>
</evidence>
<dbReference type="AlphaFoldDB" id="A0A3B1AMU4"/>
<reference evidence="2" key="1">
    <citation type="submission" date="2018-06" db="EMBL/GenBank/DDBJ databases">
        <authorList>
            <person name="Zhirakovskaya E."/>
        </authorList>
    </citation>
    <scope>NUCLEOTIDE SEQUENCE</scope>
</reference>
<dbReference type="Gene3D" id="3.30.2310.20">
    <property type="entry name" value="RelE-like"/>
    <property type="match status" value="1"/>
</dbReference>
<name>A0A3B1AMU4_9ZZZZ</name>
<organism evidence="2">
    <name type="scientific">hydrothermal vent metagenome</name>
    <dbReference type="NCBI Taxonomy" id="652676"/>
    <lineage>
        <taxon>unclassified sequences</taxon>
        <taxon>metagenomes</taxon>
        <taxon>ecological metagenomes</taxon>
    </lineage>
</organism>
<dbReference type="InterPro" id="IPR028344">
    <property type="entry name" value="ParE1/4"/>
</dbReference>
<protein>
    <recommendedName>
        <fullName evidence="3">Toxin</fullName>
    </recommendedName>
</protein>
<dbReference type="InterPro" id="IPR035093">
    <property type="entry name" value="RelE/ParE_toxin_dom_sf"/>
</dbReference>
<proteinExistence type="predicted"/>
<dbReference type="PIRSF" id="PIRSF029218">
    <property type="entry name" value="ParE"/>
    <property type="match status" value="1"/>
</dbReference>
<sequence length="97" mass="11333">MPFFKLSAKAKIDLKKIAIFTEKRWGRTQRNAYLLQFDQCFHQLADHSTMGITCNHIKAGYRQFQQGSHLIFYTIGNKGIVGIIRILHKNMLPKFHL</sequence>
<accession>A0A3B1AMU4</accession>
<evidence type="ECO:0000313" key="2">
    <source>
        <dbReference type="EMBL" id="VAX07276.1"/>
    </source>
</evidence>